<organism evidence="4 5">
    <name type="scientific">Amnibacterium endophyticum</name>
    <dbReference type="NCBI Taxonomy" id="2109337"/>
    <lineage>
        <taxon>Bacteria</taxon>
        <taxon>Bacillati</taxon>
        <taxon>Actinomycetota</taxon>
        <taxon>Actinomycetes</taxon>
        <taxon>Micrococcales</taxon>
        <taxon>Microbacteriaceae</taxon>
        <taxon>Amnibacterium</taxon>
    </lineage>
</organism>
<name>A0ABW4LD60_9MICO</name>
<keyword evidence="2" id="KW-1005">Bacterial flagellum biogenesis</keyword>
<evidence type="ECO:0000256" key="1">
    <source>
        <dbReference type="ARBA" id="ARBA00010577"/>
    </source>
</evidence>
<evidence type="ECO:0000256" key="3">
    <source>
        <dbReference type="SAM" id="MobiDB-lite"/>
    </source>
</evidence>
<comment type="caution">
    <text evidence="4">The sequence shown here is derived from an EMBL/GenBank/DDBJ whole genome shotgun (WGS) entry which is preliminary data.</text>
</comment>
<dbReference type="Proteomes" id="UP001597347">
    <property type="component" value="Unassembled WGS sequence"/>
</dbReference>
<dbReference type="InterPro" id="IPR005648">
    <property type="entry name" value="FlgD"/>
</dbReference>
<keyword evidence="4" id="KW-0282">Flagellum</keyword>
<keyword evidence="4" id="KW-0966">Cell projection</keyword>
<dbReference type="Pfam" id="PF03963">
    <property type="entry name" value="FlgD"/>
    <property type="match status" value="1"/>
</dbReference>
<proteinExistence type="inferred from homology"/>
<accession>A0ABW4LD60</accession>
<keyword evidence="5" id="KW-1185">Reference proteome</keyword>
<evidence type="ECO:0000256" key="2">
    <source>
        <dbReference type="ARBA" id="ARBA00022795"/>
    </source>
</evidence>
<protein>
    <submittedName>
        <fullName evidence="4">Flagellar hook capping FlgD N-terminal domain-containing protein</fullName>
    </submittedName>
</protein>
<comment type="similarity">
    <text evidence="1">Belongs to the FlgD family.</text>
</comment>
<dbReference type="RefSeq" id="WP_377933217.1">
    <property type="nucleotide sequence ID" value="NZ_JBHUEA010000007.1"/>
</dbReference>
<reference evidence="5" key="1">
    <citation type="journal article" date="2019" name="Int. J. Syst. Evol. Microbiol.">
        <title>The Global Catalogue of Microorganisms (GCM) 10K type strain sequencing project: providing services to taxonomists for standard genome sequencing and annotation.</title>
        <authorList>
            <consortium name="The Broad Institute Genomics Platform"/>
            <consortium name="The Broad Institute Genome Sequencing Center for Infectious Disease"/>
            <person name="Wu L."/>
            <person name="Ma J."/>
        </authorList>
    </citation>
    <scope>NUCLEOTIDE SEQUENCE [LARGE SCALE GENOMIC DNA]</scope>
    <source>
        <strain evidence="5">CGMCC 1.12471</strain>
    </source>
</reference>
<evidence type="ECO:0000313" key="4">
    <source>
        <dbReference type="EMBL" id="MFD1721205.1"/>
    </source>
</evidence>
<keyword evidence="4" id="KW-0969">Cilium</keyword>
<evidence type="ECO:0000313" key="5">
    <source>
        <dbReference type="Proteomes" id="UP001597347"/>
    </source>
</evidence>
<dbReference type="EMBL" id="JBHUEA010000007">
    <property type="protein sequence ID" value="MFD1721205.1"/>
    <property type="molecule type" value="Genomic_DNA"/>
</dbReference>
<sequence>MTNTIAPAAPQGTSLQVGASTRPTSQQYNSELFLKLLTTQLANQDPSSPMDSTQMIAQTSQLASMEQLTKLTQTTSDTYSLQQRTSAANVIGEQVTWTGADGATQSGKVTSVTFDSTNGPQLKVGDQTVALSAVTTISAA</sequence>
<feature type="region of interest" description="Disordered" evidence="3">
    <location>
        <begin position="1"/>
        <end position="23"/>
    </location>
</feature>
<gene>
    <name evidence="4" type="ORF">ACFSBI_06540</name>
</gene>